<evidence type="ECO:0000313" key="5">
    <source>
        <dbReference type="EMBL" id="KEI69171.1"/>
    </source>
</evidence>
<protein>
    <recommendedName>
        <fullName evidence="4">Hemerythrin-like domain-containing protein</fullName>
    </recommendedName>
</protein>
<dbReference type="STRING" id="388467.A19Y_4531"/>
<comment type="similarity">
    <text evidence="1">Belongs to the hemerythrin family.</text>
</comment>
<dbReference type="RefSeq" id="WP_036842460.1">
    <property type="nucleotide sequence ID" value="NZ_CM002803.1"/>
</dbReference>
<dbReference type="InterPro" id="IPR035938">
    <property type="entry name" value="Hemerythrin-like_sf"/>
</dbReference>
<evidence type="ECO:0000256" key="1">
    <source>
        <dbReference type="ARBA" id="ARBA00010587"/>
    </source>
</evidence>
<evidence type="ECO:0000313" key="6">
    <source>
        <dbReference type="Proteomes" id="UP000027395"/>
    </source>
</evidence>
<sequence length="132" mass="15599">MRTWNESLKIGIPLLDCQHEQLLDQMDQLLTAMDNHKGDQELRSIMGFLKMYTNNHFNYEESCMDSYKCPIACDNKKAHANFLTTLQDINSKIDQKQPLELIRVQVKRELVDWFVNHIKNIDTQLKSYIPKK</sequence>
<dbReference type="eggNOG" id="COG2703">
    <property type="taxonomic scope" value="Bacteria"/>
</dbReference>
<proteinExistence type="inferred from homology"/>
<dbReference type="PANTHER" id="PTHR37164">
    <property type="entry name" value="BACTERIOHEMERYTHRIN"/>
    <property type="match status" value="1"/>
</dbReference>
<name>A0A073CLZ3_PLAA1</name>
<keyword evidence="3" id="KW-0408">Iron</keyword>
<keyword evidence="2" id="KW-0479">Metal-binding</keyword>
<dbReference type="AlphaFoldDB" id="A0A073CLZ3"/>
<keyword evidence="6" id="KW-1185">Reference proteome</keyword>
<dbReference type="Pfam" id="PF01814">
    <property type="entry name" value="Hemerythrin"/>
    <property type="match status" value="1"/>
</dbReference>
<evidence type="ECO:0000259" key="4">
    <source>
        <dbReference type="Pfam" id="PF01814"/>
    </source>
</evidence>
<dbReference type="GO" id="GO:0046872">
    <property type="term" value="F:metal ion binding"/>
    <property type="evidence" value="ECO:0007669"/>
    <property type="project" value="UniProtKB-KW"/>
</dbReference>
<dbReference type="InterPro" id="IPR012827">
    <property type="entry name" value="Hemerythrin_metal-bd"/>
</dbReference>
<dbReference type="InterPro" id="IPR050669">
    <property type="entry name" value="Hemerythrin"/>
</dbReference>
<evidence type="ECO:0000256" key="3">
    <source>
        <dbReference type="ARBA" id="ARBA00023004"/>
    </source>
</evidence>
<dbReference type="PATRIC" id="fig|388467.6.peg.4468"/>
<evidence type="ECO:0000256" key="2">
    <source>
        <dbReference type="ARBA" id="ARBA00022723"/>
    </source>
</evidence>
<dbReference type="Proteomes" id="UP000027395">
    <property type="component" value="Chromosome"/>
</dbReference>
<dbReference type="CDD" id="cd12107">
    <property type="entry name" value="Hemerythrin"/>
    <property type="match status" value="1"/>
</dbReference>
<organism evidence="5 6">
    <name type="scientific">Planktothrix agardhii (strain NIVA-CYA 126/8)</name>
    <dbReference type="NCBI Taxonomy" id="388467"/>
    <lineage>
        <taxon>Bacteria</taxon>
        <taxon>Bacillati</taxon>
        <taxon>Cyanobacteriota</taxon>
        <taxon>Cyanophyceae</taxon>
        <taxon>Oscillatoriophycideae</taxon>
        <taxon>Oscillatoriales</taxon>
        <taxon>Microcoleaceae</taxon>
        <taxon>Planktothrix</taxon>
    </lineage>
</organism>
<reference evidence="5 6" key="1">
    <citation type="journal article" date="2014" name="Appl. Environ. Microbiol.">
        <title>Elucidation of insertion elements encoded on plasmids and in vitro construction of shuttle vectors from the toxic cyanobacterium Planktothrix.</title>
        <authorList>
            <person name="Christiansen G."/>
            <person name="Goesmann A."/>
            <person name="Kurmayer R."/>
        </authorList>
    </citation>
    <scope>NUCLEOTIDE SEQUENCE [LARGE SCALE GENOMIC DNA]</scope>
    <source>
        <strain evidence="5 6">NIVA-CYA 126/8</strain>
    </source>
</reference>
<gene>
    <name evidence="5" type="ORF">A19Y_4531</name>
</gene>
<dbReference type="HOGENOM" id="CLU_086902_3_1_3"/>
<dbReference type="PANTHER" id="PTHR37164:SF1">
    <property type="entry name" value="BACTERIOHEMERYTHRIN"/>
    <property type="match status" value="1"/>
</dbReference>
<feature type="domain" description="Hemerythrin-like" evidence="4">
    <location>
        <begin position="12"/>
        <end position="127"/>
    </location>
</feature>
<dbReference type="EMBL" id="CM002803">
    <property type="protein sequence ID" value="KEI69171.1"/>
    <property type="molecule type" value="Genomic_DNA"/>
</dbReference>
<dbReference type="NCBIfam" id="TIGR02481">
    <property type="entry name" value="hemeryth_dom"/>
    <property type="match status" value="1"/>
</dbReference>
<dbReference type="SUPFAM" id="SSF47188">
    <property type="entry name" value="Hemerythrin-like"/>
    <property type="match status" value="1"/>
</dbReference>
<dbReference type="Gene3D" id="1.20.120.50">
    <property type="entry name" value="Hemerythrin-like"/>
    <property type="match status" value="1"/>
</dbReference>
<dbReference type="NCBIfam" id="NF033749">
    <property type="entry name" value="bact_hemeryth"/>
    <property type="match status" value="1"/>
</dbReference>
<accession>A0A073CLZ3</accession>
<dbReference type="InterPro" id="IPR012312">
    <property type="entry name" value="Hemerythrin-like"/>
</dbReference>